<organism evidence="4 5">
    <name type="scientific">Sinobacterium norvegicum</name>
    <dbReference type="NCBI Taxonomy" id="1641715"/>
    <lineage>
        <taxon>Bacteria</taxon>
        <taxon>Pseudomonadati</taxon>
        <taxon>Pseudomonadota</taxon>
        <taxon>Gammaproteobacteria</taxon>
        <taxon>Cellvibrionales</taxon>
        <taxon>Spongiibacteraceae</taxon>
        <taxon>Sinobacterium</taxon>
    </lineage>
</organism>
<dbReference type="Gene3D" id="3.40.50.12780">
    <property type="entry name" value="N-terminal domain of ligase-like"/>
    <property type="match status" value="1"/>
</dbReference>
<dbReference type="RefSeq" id="WP_237443904.1">
    <property type="nucleotide sequence ID" value="NZ_CAKLPX010000001.1"/>
</dbReference>
<name>A0ABM9AE96_9GAMM</name>
<comment type="caution">
    <text evidence="4">The sequence shown here is derived from an EMBL/GenBank/DDBJ whole genome shotgun (WGS) entry which is preliminary data.</text>
</comment>
<evidence type="ECO:0000256" key="1">
    <source>
        <dbReference type="ARBA" id="ARBA00022741"/>
    </source>
</evidence>
<dbReference type="PANTHER" id="PTHR43272:SF33">
    <property type="entry name" value="AMP-BINDING DOMAIN-CONTAINING PROTEIN-RELATED"/>
    <property type="match status" value="1"/>
</dbReference>
<dbReference type="EC" id="6.2.1.3" evidence="4"/>
<dbReference type="Proteomes" id="UP000838100">
    <property type="component" value="Unassembled WGS sequence"/>
</dbReference>
<dbReference type="InterPro" id="IPR042099">
    <property type="entry name" value="ANL_N_sf"/>
</dbReference>
<dbReference type="Pfam" id="PF23562">
    <property type="entry name" value="AMP-binding_C_3"/>
    <property type="match status" value="1"/>
</dbReference>
<dbReference type="GO" id="GO:0004467">
    <property type="term" value="F:long-chain fatty acid-CoA ligase activity"/>
    <property type="evidence" value="ECO:0007669"/>
    <property type="project" value="UniProtKB-EC"/>
</dbReference>
<dbReference type="InterPro" id="IPR020845">
    <property type="entry name" value="AMP-binding_CS"/>
</dbReference>
<feature type="domain" description="AMP-dependent synthetase/ligase" evidence="3">
    <location>
        <begin position="16"/>
        <end position="422"/>
    </location>
</feature>
<keyword evidence="5" id="KW-1185">Reference proteome</keyword>
<gene>
    <name evidence="4" type="ORF">SIN8267_01349</name>
</gene>
<protein>
    <submittedName>
        <fullName evidence="4">Long-chain-fatty-acid--CoA ligase FadD15</fullName>
        <ecNumber evidence="4">6.2.1.3</ecNumber>
    </submittedName>
</protein>
<proteinExistence type="predicted"/>
<keyword evidence="4" id="KW-0436">Ligase</keyword>
<dbReference type="CDD" id="cd05907">
    <property type="entry name" value="VL_LC_FACS_like"/>
    <property type="match status" value="1"/>
</dbReference>
<keyword evidence="1" id="KW-0547">Nucleotide-binding</keyword>
<dbReference type="InterPro" id="IPR000873">
    <property type="entry name" value="AMP-dep_synth/lig_dom"/>
</dbReference>
<evidence type="ECO:0000313" key="4">
    <source>
        <dbReference type="EMBL" id="CAH0991247.1"/>
    </source>
</evidence>
<evidence type="ECO:0000259" key="3">
    <source>
        <dbReference type="Pfam" id="PF00501"/>
    </source>
</evidence>
<dbReference type="PANTHER" id="PTHR43272">
    <property type="entry name" value="LONG-CHAIN-FATTY-ACID--COA LIGASE"/>
    <property type="match status" value="1"/>
</dbReference>
<evidence type="ECO:0000256" key="2">
    <source>
        <dbReference type="ARBA" id="ARBA00022840"/>
    </source>
</evidence>
<dbReference type="SUPFAM" id="SSF56801">
    <property type="entry name" value="Acetyl-CoA synthetase-like"/>
    <property type="match status" value="1"/>
</dbReference>
<keyword evidence="2" id="KW-0067">ATP-binding</keyword>
<dbReference type="PROSITE" id="PS00455">
    <property type="entry name" value="AMP_BINDING"/>
    <property type="match status" value="1"/>
</dbReference>
<accession>A0ABM9AE96</accession>
<evidence type="ECO:0000313" key="5">
    <source>
        <dbReference type="Proteomes" id="UP000838100"/>
    </source>
</evidence>
<reference evidence="4" key="1">
    <citation type="submission" date="2021-12" db="EMBL/GenBank/DDBJ databases">
        <authorList>
            <person name="Rodrigo-Torres L."/>
            <person name="Arahal R. D."/>
            <person name="Lucena T."/>
        </authorList>
    </citation>
    <scope>NUCLEOTIDE SEQUENCE</scope>
    <source>
        <strain evidence="4">CECT 8267</strain>
    </source>
</reference>
<sequence>MQLTVNDHLTTVYRHKMSSQGEHIAQSQEGKQWSWQQIQQQADSISLGLLELGCEVQENIGIYADNSAQWSWIDIASMAIRAVPVPAYATHSQDQLAYVIDDAQIRVLFTGNQQQYDAGVALLAQCDSLEYIVAIDDGVFIHHPQHSSLLCDFIAAQRAEPTRALLAQRIDQASLDDIITLIYTSGTTGEPKGVILDYRNISAAIEMHRNRIVIDENDTSLSFLPLSHIFERAWTWYALASNCRVAYCRNPARIQKALVEVKPTVMCAVPRLYEKIYTQVISKAESAPRLKKLIFSLAFKIGNHCFERRNNNQTVGPVATAANTLADKIVFANIRQALGGNIRFMPSGGAALDAGINQFFQVCGLNVISGFGMTETCATVCCRDEVAMPMNSCGTPLPGIELKLGDNNELLIKGPTVMRGYYNKPQETAATLVDGWLKTGDAAKQVDGNIVITERLKDLMKTSNGKYVAPQRVEGKLIKEQLIEQITIIGDERQFVSALIVPAFEDLEKLAKQKGIEYKDRLELISHSDIVLHFKQRIEKMQSELAGYEKVKKFTLLVEEFTIAKNELTPTLKVKRKVILEKFKTEINAMYNSVKKHA</sequence>
<dbReference type="Pfam" id="PF00501">
    <property type="entry name" value="AMP-binding"/>
    <property type="match status" value="1"/>
</dbReference>
<dbReference type="EMBL" id="CAKLPX010000001">
    <property type="protein sequence ID" value="CAH0991247.1"/>
    <property type="molecule type" value="Genomic_DNA"/>
</dbReference>